<accession>A0A1V9QTZ7</accession>
<evidence type="ECO:0000259" key="1">
    <source>
        <dbReference type="SMART" id="SM00382"/>
    </source>
</evidence>
<dbReference type="SUPFAM" id="SSF52540">
    <property type="entry name" value="P-loop containing nucleoside triphosphate hydrolases"/>
    <property type="match status" value="1"/>
</dbReference>
<evidence type="ECO:0000313" key="3">
    <source>
        <dbReference type="Proteomes" id="UP000192638"/>
    </source>
</evidence>
<reference evidence="2 3" key="1">
    <citation type="submission" date="2017-03" db="EMBL/GenBank/DDBJ databases">
        <title>Phylogenomics and comparative genomics of Lactobacillus salivarius, a mammalian gut commensal.</title>
        <authorList>
            <person name="Harris H.M."/>
        </authorList>
    </citation>
    <scope>NUCLEOTIDE SEQUENCE [LARGE SCALE GENOMIC DNA]</scope>
    <source>
        <strain evidence="2 3">LMG 14477</strain>
    </source>
</reference>
<comment type="caution">
    <text evidence="2">The sequence shown here is derived from an EMBL/GenBank/DDBJ whole genome shotgun (WGS) entry which is preliminary data.</text>
</comment>
<dbReference type="InterPro" id="IPR003593">
    <property type="entry name" value="AAA+_ATPase"/>
</dbReference>
<protein>
    <submittedName>
        <fullName evidence="2">DNA primase</fullName>
    </submittedName>
</protein>
<dbReference type="Gene3D" id="3.40.50.300">
    <property type="entry name" value="P-loop containing nucleotide triphosphate hydrolases"/>
    <property type="match status" value="1"/>
</dbReference>
<dbReference type="GO" id="GO:0016817">
    <property type="term" value="F:hydrolase activity, acting on acid anhydrides"/>
    <property type="evidence" value="ECO:0007669"/>
    <property type="project" value="InterPro"/>
</dbReference>
<proteinExistence type="predicted"/>
<evidence type="ECO:0000313" key="2">
    <source>
        <dbReference type="EMBL" id="OQQ84376.1"/>
    </source>
</evidence>
<dbReference type="CDD" id="cd01125">
    <property type="entry name" value="RepA_RSF1010_like"/>
    <property type="match status" value="1"/>
</dbReference>
<dbReference type="Pfam" id="PF13481">
    <property type="entry name" value="AAA_25"/>
    <property type="match status" value="1"/>
</dbReference>
<dbReference type="InterPro" id="IPR027417">
    <property type="entry name" value="P-loop_NTPase"/>
</dbReference>
<dbReference type="SMART" id="SM00382">
    <property type="entry name" value="AAA"/>
    <property type="match status" value="1"/>
</dbReference>
<organism evidence="2 3">
    <name type="scientific">Ligilactobacillus salivarius</name>
    <dbReference type="NCBI Taxonomy" id="1624"/>
    <lineage>
        <taxon>Bacteria</taxon>
        <taxon>Bacillati</taxon>
        <taxon>Bacillota</taxon>
        <taxon>Bacilli</taxon>
        <taxon>Lactobacillales</taxon>
        <taxon>Lactobacillaceae</taxon>
        <taxon>Ligilactobacillus</taxon>
    </lineage>
</organism>
<dbReference type="EMBL" id="NBEB01000041">
    <property type="protein sequence ID" value="OQQ84376.1"/>
    <property type="molecule type" value="Genomic_DNA"/>
</dbReference>
<feature type="domain" description="AAA+ ATPase" evidence="1">
    <location>
        <begin position="370"/>
        <end position="556"/>
    </location>
</feature>
<dbReference type="Pfam" id="PF08707">
    <property type="entry name" value="PriCT_2"/>
    <property type="match status" value="1"/>
</dbReference>
<dbReference type="InterPro" id="IPR038724">
    <property type="entry name" value="RepA"/>
</dbReference>
<dbReference type="InterPro" id="IPR014819">
    <property type="entry name" value="PriCT_2"/>
</dbReference>
<dbReference type="AlphaFoldDB" id="A0A1V9QTZ7"/>
<sequence length="752" mass="86327">MEEHKLNLLELLDYIDPSMLNYQEWVNVGMALKYEGYSVNDWDSWSQRDSARYHDGETEKKWNTFDGSTKPVTGATITQLAKDNGWKPYSADSNDSFDWGDSFVASIDKGYQLINKDYIDGEKVLPPRTWNPVKQITDYIETLFSADDIISYVNDGYKHEQGDHEKWLPNRGVYTKTAGQIIDELRKSNGDVGMVLGDPNVEMGAWIRFNPLDGKGITNENVVDYRYSLVESDSMSIEQQYEVLKKLELPIAVLVHSGGKSLHAIVKVDAQNYPQYQERVDYLYKIVEKNGLKIDRQNKNPSRLTRLPGFERNGKKQYIVDRNIGQANWDEWKEYIEDLNDNLPEMENMAGLFDKPIELAPELIGGVLRQGHKMLIAGPSKAGKSFALIELAISIAEGWSWFGFPINHPGRVLYVNLELDDRSASKRFVDIYNQLGRGHQNVKNIDVWNLRGKTSPMDKLTPKLIRRAAKQNYTAVIIDPIYKVLTGDENNAHDMSIFVNQFDRIATELNCSVIYAHHHSKGAQGGKNSMDRSSGSGVFARDPDAILDLIELPVTEDRYIFKENEVVCELYNQAIKHYVPSYDRVGPDDRFSKKQMEHHLMSAINTLPNSQETLKYIDEQKQKAIQSVRQATAWRLEGTLREFPKFKPVNAWFRYPIHVLDETLQDIKLEDDSPKEKWKKGVQKSNQNRSEKTQQELEEAFNVLSVDGGPVELMEVANYLDIKKTALYNRIRRSMKFKTVGGYLYKTNDDDK</sequence>
<dbReference type="Proteomes" id="UP000192638">
    <property type="component" value="Unassembled WGS sequence"/>
</dbReference>
<gene>
    <name evidence="2" type="ORF">B6U60_04270</name>
</gene>
<name>A0A1V9QTZ7_9LACO</name>